<sequence>MSSCTATIALFLLLFTFTSYCSCSYIFASAFSISLFFAMSASRQRLPQARQPVHPAKTTPEQKYWRGFVNPQLIKENYPITHIHFNPVAPHDFAVTSSTRIQVFSSKTRQVIRTFSRFKDTVYSGEYRFDGKLLAAADASGLVSLFDAYQPRNLLVSVNPSTHPTHVARFHPTIGNQLVTGSDDRVVRLYDIAHTSSGPIVEFGASYHGDYVRSCGFVPGNPNLLTTGCYDGIVRVFDTRQKQLVASFEQGNPVEDVLALSPTTLVSAGGPQVKVWDLSRGSQLHEFRNFTKTATTLHSAGERGLLVGSLDGHVKIFDPSNWDVKFGWKFGSGGVLCSAVSPDFKHFATGLTSGLLSIRTRKTEPKTATAKPTRSSTYARIVKGAEYLGEEEHHVVHTSAPSTKRLKQFEKHMNAFRWAEALDSAISTGLPREQVVSLLHELKKRGKTRICLYGRDEISLMPVLSWFSKNLADVRSFNIICDFLAVLLEMYGHLVEKSVALEEAFTTLSRRIESEVKKCREANEITGMLEMLAV</sequence>
<keyword evidence="2" id="KW-1185">Reference proteome</keyword>
<proteinExistence type="predicted"/>
<evidence type="ECO:0000313" key="1">
    <source>
        <dbReference type="EMBL" id="QFZ27186.1"/>
    </source>
</evidence>
<dbReference type="EMBL" id="CP038486">
    <property type="protein sequence ID" value="QFZ27186.1"/>
    <property type="molecule type" value="Genomic_DNA"/>
</dbReference>
<gene>
    <name evidence="1" type="ORF">EJF14_30149</name>
</gene>
<accession>A0ACD0WIM2</accession>
<protein>
    <submittedName>
        <fullName evidence="1">U3 small nucleolar RNA-associated protein</fullName>
    </submittedName>
</protein>
<reference evidence="2" key="1">
    <citation type="journal article" date="2019" name="MBio">
        <title>Comparative genomics for the elucidation of multidrug resistance (MDR) in Candida lusitaniae.</title>
        <authorList>
            <person name="Kannan A."/>
            <person name="Asner S.A."/>
            <person name="Trachsel E."/>
            <person name="Kelly S."/>
            <person name="Parker J."/>
            <person name="Sanglard D."/>
        </authorList>
    </citation>
    <scope>NUCLEOTIDE SEQUENCE [LARGE SCALE GENOMIC DNA]</scope>
    <source>
        <strain evidence="2">P1</strain>
    </source>
</reference>
<evidence type="ECO:0000313" key="2">
    <source>
        <dbReference type="Proteomes" id="UP000326582"/>
    </source>
</evidence>
<dbReference type="Proteomes" id="UP000326582">
    <property type="component" value="Chromosome 3"/>
</dbReference>
<name>A0ACD0WIM2_CLALS</name>
<organism evidence="1 2">
    <name type="scientific">Clavispora lusitaniae</name>
    <name type="common">Candida lusitaniae</name>
    <dbReference type="NCBI Taxonomy" id="36911"/>
    <lineage>
        <taxon>Eukaryota</taxon>
        <taxon>Fungi</taxon>
        <taxon>Dikarya</taxon>
        <taxon>Ascomycota</taxon>
        <taxon>Saccharomycotina</taxon>
        <taxon>Pichiomycetes</taxon>
        <taxon>Metschnikowiaceae</taxon>
        <taxon>Clavispora</taxon>
    </lineage>
</organism>